<evidence type="ECO:0000313" key="3">
    <source>
        <dbReference type="Proteomes" id="UP000485058"/>
    </source>
</evidence>
<protein>
    <submittedName>
        <fullName evidence="2">Uncharacterized protein</fullName>
    </submittedName>
</protein>
<dbReference type="Proteomes" id="UP000485058">
    <property type="component" value="Unassembled WGS sequence"/>
</dbReference>
<dbReference type="EMBL" id="BLLF01001520">
    <property type="protein sequence ID" value="GFH19789.1"/>
    <property type="molecule type" value="Genomic_DNA"/>
</dbReference>
<comment type="caution">
    <text evidence="2">The sequence shown here is derived from an EMBL/GenBank/DDBJ whole genome shotgun (WGS) entry which is preliminary data.</text>
</comment>
<evidence type="ECO:0000256" key="1">
    <source>
        <dbReference type="SAM" id="SignalP"/>
    </source>
</evidence>
<feature type="signal peptide" evidence="1">
    <location>
        <begin position="1"/>
        <end position="23"/>
    </location>
</feature>
<dbReference type="AlphaFoldDB" id="A0A699ZJP1"/>
<gene>
    <name evidence="2" type="ORF">HaLaN_16803</name>
</gene>
<keyword evidence="3" id="KW-1185">Reference proteome</keyword>
<sequence>MALSRLLIALVVALVAFTRPSAALTTDAQGAIGHAPAIWSKGHIGHAEVAAGVELRNALYNRSQNWASALKTWNCPT</sequence>
<feature type="non-terminal residue" evidence="2">
    <location>
        <position position="77"/>
    </location>
</feature>
<proteinExistence type="predicted"/>
<organism evidence="2 3">
    <name type="scientific">Haematococcus lacustris</name>
    <name type="common">Green alga</name>
    <name type="synonym">Haematococcus pluvialis</name>
    <dbReference type="NCBI Taxonomy" id="44745"/>
    <lineage>
        <taxon>Eukaryota</taxon>
        <taxon>Viridiplantae</taxon>
        <taxon>Chlorophyta</taxon>
        <taxon>core chlorophytes</taxon>
        <taxon>Chlorophyceae</taxon>
        <taxon>CS clade</taxon>
        <taxon>Chlamydomonadales</taxon>
        <taxon>Haematococcaceae</taxon>
        <taxon>Haematococcus</taxon>
    </lineage>
</organism>
<feature type="chain" id="PRO_5025644619" evidence="1">
    <location>
        <begin position="24"/>
        <end position="77"/>
    </location>
</feature>
<feature type="non-terminal residue" evidence="2">
    <location>
        <position position="1"/>
    </location>
</feature>
<name>A0A699ZJP1_HAELA</name>
<keyword evidence="1" id="KW-0732">Signal</keyword>
<reference evidence="2 3" key="1">
    <citation type="submission" date="2020-02" db="EMBL/GenBank/DDBJ databases">
        <title>Draft genome sequence of Haematococcus lacustris strain NIES-144.</title>
        <authorList>
            <person name="Morimoto D."/>
            <person name="Nakagawa S."/>
            <person name="Yoshida T."/>
            <person name="Sawayama S."/>
        </authorList>
    </citation>
    <scope>NUCLEOTIDE SEQUENCE [LARGE SCALE GENOMIC DNA]</scope>
    <source>
        <strain evidence="2 3">NIES-144</strain>
    </source>
</reference>
<evidence type="ECO:0000313" key="2">
    <source>
        <dbReference type="EMBL" id="GFH19789.1"/>
    </source>
</evidence>
<accession>A0A699ZJP1</accession>